<reference evidence="1 2" key="1">
    <citation type="submission" date="2014-04" db="EMBL/GenBank/DDBJ databases">
        <authorList>
            <consortium name="DOE Joint Genome Institute"/>
            <person name="Kuo A."/>
            <person name="Zuccaro A."/>
            <person name="Kohler A."/>
            <person name="Nagy L.G."/>
            <person name="Floudas D."/>
            <person name="Copeland A."/>
            <person name="Barry K.W."/>
            <person name="Cichocki N."/>
            <person name="Veneault-Fourrey C."/>
            <person name="LaButti K."/>
            <person name="Lindquist E.A."/>
            <person name="Lipzen A."/>
            <person name="Lundell T."/>
            <person name="Morin E."/>
            <person name="Murat C."/>
            <person name="Sun H."/>
            <person name="Tunlid A."/>
            <person name="Henrissat B."/>
            <person name="Grigoriev I.V."/>
            <person name="Hibbett D.S."/>
            <person name="Martin F."/>
            <person name="Nordberg H.P."/>
            <person name="Cantor M.N."/>
            <person name="Hua S.X."/>
        </authorList>
    </citation>
    <scope>NUCLEOTIDE SEQUENCE [LARGE SCALE GENOMIC DNA]</scope>
    <source>
        <strain evidence="1 2">MAFF 305830</strain>
    </source>
</reference>
<name>A0A0C3ASM0_SERVB</name>
<accession>A0A0C3ASM0</accession>
<dbReference type="HOGENOM" id="CLU_016274_7_0_1"/>
<dbReference type="InterPro" id="IPR043129">
    <property type="entry name" value="ATPase_NBD"/>
</dbReference>
<dbReference type="Gene3D" id="3.30.420.40">
    <property type="match status" value="1"/>
</dbReference>
<dbReference type="CDD" id="cd24007">
    <property type="entry name" value="ASKHA_NBD_eukNAGK-like"/>
    <property type="match status" value="1"/>
</dbReference>
<dbReference type="PANTHER" id="PTHR43190">
    <property type="entry name" value="N-ACETYL-D-GLUCOSAMINE KINASE"/>
    <property type="match status" value="1"/>
</dbReference>
<gene>
    <name evidence="1" type="ORF">M408DRAFT_268406</name>
</gene>
<evidence type="ECO:0000313" key="1">
    <source>
        <dbReference type="EMBL" id="KIM23029.1"/>
    </source>
</evidence>
<evidence type="ECO:0000313" key="2">
    <source>
        <dbReference type="Proteomes" id="UP000054097"/>
    </source>
</evidence>
<organism evidence="1 2">
    <name type="scientific">Serendipita vermifera MAFF 305830</name>
    <dbReference type="NCBI Taxonomy" id="933852"/>
    <lineage>
        <taxon>Eukaryota</taxon>
        <taxon>Fungi</taxon>
        <taxon>Dikarya</taxon>
        <taxon>Basidiomycota</taxon>
        <taxon>Agaricomycotina</taxon>
        <taxon>Agaricomycetes</taxon>
        <taxon>Sebacinales</taxon>
        <taxon>Serendipitaceae</taxon>
        <taxon>Serendipita</taxon>
    </lineage>
</organism>
<dbReference type="InterPro" id="IPR052519">
    <property type="entry name" value="Euk-type_GlcNAc_Kinase"/>
</dbReference>
<dbReference type="PANTHER" id="PTHR43190:SF3">
    <property type="entry name" value="N-ACETYL-D-GLUCOSAMINE KINASE"/>
    <property type="match status" value="1"/>
</dbReference>
<proteinExistence type="predicted"/>
<keyword evidence="2" id="KW-1185">Reference proteome</keyword>
<dbReference type="EMBL" id="KN824344">
    <property type="protein sequence ID" value="KIM23029.1"/>
    <property type="molecule type" value="Genomic_DNA"/>
</dbReference>
<dbReference type="STRING" id="933852.A0A0C3ASM0"/>
<dbReference type="AlphaFoldDB" id="A0A0C3ASM0"/>
<sequence>MADRKLHICIDCGGSKTAAAVSTYIQEPILVSRGYGGPSNYKDNGLKVFLSAIRQAAQDALTHALGIPISLPTVDNVLTAPDDVIENHRSYLYSAWIGASGVDAAQDVLTLSPLLSRLLGVPLTPQRLMVQNDSHILSSPLLTTAESVRESIVAIAGTGSVVVSFRRQKLSPQDASETIVQLARAGGWGYLLGDEGSGFRAGREAIREVLRTFNESDLDEEPPVSESQTNNLRSMILAHFNLRSPEDLFSVVYAPDSVPKSFVDRDGERPRWTEVDRKSRIVELCPLVFHAAFQLKDKSAIRALRTSLGGLAKQVSSLCTGAGVRPSSKRISAPSAVLCLGGSLFKVNEYRELFIEELETYGQRFGQVVYIEDACKGGALGLAKLFP</sequence>
<reference evidence="2" key="2">
    <citation type="submission" date="2015-01" db="EMBL/GenBank/DDBJ databases">
        <title>Evolutionary Origins and Diversification of the Mycorrhizal Mutualists.</title>
        <authorList>
            <consortium name="DOE Joint Genome Institute"/>
            <consortium name="Mycorrhizal Genomics Consortium"/>
            <person name="Kohler A."/>
            <person name="Kuo A."/>
            <person name="Nagy L.G."/>
            <person name="Floudas D."/>
            <person name="Copeland A."/>
            <person name="Barry K.W."/>
            <person name="Cichocki N."/>
            <person name="Veneault-Fourrey C."/>
            <person name="LaButti K."/>
            <person name="Lindquist E.A."/>
            <person name="Lipzen A."/>
            <person name="Lundell T."/>
            <person name="Morin E."/>
            <person name="Murat C."/>
            <person name="Riley R."/>
            <person name="Ohm R."/>
            <person name="Sun H."/>
            <person name="Tunlid A."/>
            <person name="Henrissat B."/>
            <person name="Grigoriev I.V."/>
            <person name="Hibbett D.S."/>
            <person name="Martin F."/>
        </authorList>
    </citation>
    <scope>NUCLEOTIDE SEQUENCE [LARGE SCALE GENOMIC DNA]</scope>
    <source>
        <strain evidence="2">MAFF 305830</strain>
    </source>
</reference>
<dbReference type="SUPFAM" id="SSF53067">
    <property type="entry name" value="Actin-like ATPase domain"/>
    <property type="match status" value="1"/>
</dbReference>
<evidence type="ECO:0008006" key="3">
    <source>
        <dbReference type="Google" id="ProtNLM"/>
    </source>
</evidence>
<protein>
    <recommendedName>
        <fullName evidence="3">N-acetyl-D-glucosamine kinase</fullName>
    </recommendedName>
</protein>
<dbReference type="OrthoDB" id="311172at2759"/>
<dbReference type="Proteomes" id="UP000054097">
    <property type="component" value="Unassembled WGS sequence"/>
</dbReference>